<keyword evidence="3" id="KW-1185">Reference proteome</keyword>
<evidence type="ECO:0000256" key="1">
    <source>
        <dbReference type="SAM" id="MobiDB-lite"/>
    </source>
</evidence>
<proteinExistence type="predicted"/>
<comment type="caution">
    <text evidence="2">The sequence shown here is derived from an EMBL/GenBank/DDBJ whole genome shotgun (WGS) entry which is preliminary data.</text>
</comment>
<dbReference type="Proteomes" id="UP001385951">
    <property type="component" value="Unassembled WGS sequence"/>
</dbReference>
<protein>
    <submittedName>
        <fullName evidence="2">Uncharacterized protein</fullName>
    </submittedName>
</protein>
<dbReference type="EMBL" id="JASBNA010000139">
    <property type="protein sequence ID" value="KAK7676049.1"/>
    <property type="molecule type" value="Genomic_DNA"/>
</dbReference>
<reference evidence="2 3" key="1">
    <citation type="submission" date="2022-09" db="EMBL/GenBank/DDBJ databases">
        <authorList>
            <person name="Palmer J.M."/>
        </authorList>
    </citation>
    <scope>NUCLEOTIDE SEQUENCE [LARGE SCALE GENOMIC DNA]</scope>
    <source>
        <strain evidence="2 3">DSM 7382</strain>
    </source>
</reference>
<accession>A0AAW0FAK4</accession>
<evidence type="ECO:0000313" key="2">
    <source>
        <dbReference type="EMBL" id="KAK7676049.1"/>
    </source>
</evidence>
<feature type="compositionally biased region" description="Basic and acidic residues" evidence="1">
    <location>
        <begin position="12"/>
        <end position="21"/>
    </location>
</feature>
<name>A0AAW0FAK4_9APHY</name>
<sequence>MSTIRKSNRTRTLTDKFKESNLTKTNQNQIESPALKKRRLNDEDDHDKIDPVEKLLSLTTFNNDILLDIDQEQQQQQEEEDGEESDSEDSEYESEEESSNISLNFSKILNENIRNYYSNLKRCPIEIYNDNSSFALLNKQQQPQEQPKQPPQQQEVPFFKNVNFNPKPQSAYTFDEYLSYDDDEPTTPSTPTVLPNNKMSFHYRHHDNLNLSTTNHSTNEPQDIFKILNKSK</sequence>
<gene>
    <name evidence="2" type="ORF">QCA50_020995</name>
</gene>
<feature type="compositionally biased region" description="Polar residues" evidence="1">
    <location>
        <begin position="22"/>
        <end position="31"/>
    </location>
</feature>
<organism evidence="2 3">
    <name type="scientific">Cerrena zonata</name>
    <dbReference type="NCBI Taxonomy" id="2478898"/>
    <lineage>
        <taxon>Eukaryota</taxon>
        <taxon>Fungi</taxon>
        <taxon>Dikarya</taxon>
        <taxon>Basidiomycota</taxon>
        <taxon>Agaricomycotina</taxon>
        <taxon>Agaricomycetes</taxon>
        <taxon>Polyporales</taxon>
        <taxon>Cerrenaceae</taxon>
        <taxon>Cerrena</taxon>
    </lineage>
</organism>
<dbReference type="AlphaFoldDB" id="A0AAW0FAK4"/>
<feature type="compositionally biased region" description="Acidic residues" evidence="1">
    <location>
        <begin position="72"/>
        <end position="98"/>
    </location>
</feature>
<feature type="region of interest" description="Disordered" evidence="1">
    <location>
        <begin position="1"/>
        <end position="50"/>
    </location>
</feature>
<evidence type="ECO:0000313" key="3">
    <source>
        <dbReference type="Proteomes" id="UP001385951"/>
    </source>
</evidence>
<feature type="region of interest" description="Disordered" evidence="1">
    <location>
        <begin position="72"/>
        <end position="100"/>
    </location>
</feature>